<protein>
    <submittedName>
        <fullName evidence="2">Uncharacterized protein</fullName>
    </submittedName>
</protein>
<evidence type="ECO:0000256" key="1">
    <source>
        <dbReference type="SAM" id="Phobius"/>
    </source>
</evidence>
<evidence type="ECO:0000313" key="3">
    <source>
        <dbReference type="Proteomes" id="UP000472275"/>
    </source>
</evidence>
<name>A0A663DLI8_AQUCH</name>
<keyword evidence="1" id="KW-0812">Transmembrane</keyword>
<dbReference type="Ensembl" id="ENSACCT00020000732.1">
    <property type="protein sequence ID" value="ENSACCP00020000706.1"/>
    <property type="gene ID" value="ENSACCG00020000487.1"/>
</dbReference>
<keyword evidence="1" id="KW-1133">Transmembrane helix</keyword>
<sequence length="106" mass="11208">MVQLCTGRLCMGRAGCRRSAGQARVSGSAFAYRCSCIQVCACTYVCACICICVYVCAWLCMRGRVCHPWLASPICGAEGAGEGRSKDIPPNPVLAPCTPMATPQVL</sequence>
<dbReference type="AlphaFoldDB" id="A0A663DLI8"/>
<keyword evidence="3" id="KW-1185">Reference proteome</keyword>
<reference evidence="2" key="1">
    <citation type="submission" date="2025-08" db="UniProtKB">
        <authorList>
            <consortium name="Ensembl"/>
        </authorList>
    </citation>
    <scope>IDENTIFICATION</scope>
</reference>
<proteinExistence type="predicted"/>
<feature type="transmembrane region" description="Helical" evidence="1">
    <location>
        <begin position="30"/>
        <end position="60"/>
    </location>
</feature>
<reference evidence="2" key="2">
    <citation type="submission" date="2025-09" db="UniProtKB">
        <authorList>
            <consortium name="Ensembl"/>
        </authorList>
    </citation>
    <scope>IDENTIFICATION</scope>
</reference>
<dbReference type="Proteomes" id="UP000472275">
    <property type="component" value="Chromosome 6"/>
</dbReference>
<evidence type="ECO:0000313" key="2">
    <source>
        <dbReference type="Ensembl" id="ENSACCP00020000706.1"/>
    </source>
</evidence>
<accession>A0A663DLI8</accession>
<dbReference type="InParanoid" id="A0A663DLI8"/>
<keyword evidence="1" id="KW-0472">Membrane</keyword>
<organism evidence="2 3">
    <name type="scientific">Aquila chrysaetos chrysaetos</name>
    <dbReference type="NCBI Taxonomy" id="223781"/>
    <lineage>
        <taxon>Eukaryota</taxon>
        <taxon>Metazoa</taxon>
        <taxon>Chordata</taxon>
        <taxon>Craniata</taxon>
        <taxon>Vertebrata</taxon>
        <taxon>Euteleostomi</taxon>
        <taxon>Archelosauria</taxon>
        <taxon>Archosauria</taxon>
        <taxon>Dinosauria</taxon>
        <taxon>Saurischia</taxon>
        <taxon>Theropoda</taxon>
        <taxon>Coelurosauria</taxon>
        <taxon>Aves</taxon>
        <taxon>Neognathae</taxon>
        <taxon>Neoaves</taxon>
        <taxon>Telluraves</taxon>
        <taxon>Accipitrimorphae</taxon>
        <taxon>Accipitriformes</taxon>
        <taxon>Accipitridae</taxon>
        <taxon>Accipitrinae</taxon>
        <taxon>Aquila</taxon>
    </lineage>
</organism>